<feature type="chain" id="PRO_5046575047" description="S35F4 protein" evidence="3">
    <location>
        <begin position="29"/>
        <end position="781"/>
    </location>
</feature>
<evidence type="ECO:0000313" key="7">
    <source>
        <dbReference type="Proteomes" id="UP001145742"/>
    </source>
</evidence>
<sequence length="781" mass="87250">MLCLMPPRIRLALLAARALLTHIQLAIIQDPQVPFLELLSSLSFLSLYEHPELPCPRYKCPITIKYLDTSAVTSGILQGSVLGSVLFNIFIDDLDEGIESTIFKFTDGTKLGSSVDLLKGRRAHQRDLERQERWARSSGMGFNQTKCQVLHFDHSNCTEGTEWLESGQAERNLGLLIDRRLNMSQQYAHVAKKANGILACIKNSVGSRTRELILSLYSALVRPHLECCVQFWAPQFRKIIEVLDWAQRRATWVVKGLEHKSYEEWLRELGLFSLEKRRLRGDLIALYNYQVVASMIVLHLTPVELSFTTLKELILQGSGYLRDKPPGCIHKADSIGWILLSSVISVSPPTIREVDKRIILIANEPIVLFSTLLKLSSEKFSLEISFVPFKIRQFPHSIVYQNTFSANELETSRTATSAVIRADVTSQAAGLPFLIEQGIMRLGPESATQTDLSTDRPDWISASQRSTVSLAMGYGIPQGRECCQFFGDNGLTLKVFFTKAAPFGVLWTLTNYLYLHAIKKINTTDVSVLFCCNKAFVFLLSWIVLRDRFMGVRIVAAIFAIAGIVMMTYADGFHSHSVIGIALVVGSASMSALYKAKERELTLARQAAIPAQASSAKFGEAALFLSVLAVFNILFVTCIPVILYFTKVEYWSSFDIVPWGNLCGFSILLLTFNILLNFGIAITYPTLISLGIVLSVPVNAVVDHYTSEIVFNSVRVIAIVIIGLGFLLLLLPEEWDVWVIKLLTRLKVRKKEEIPEGNGDIASGLPNKSRRTRPSMSSFAH</sequence>
<evidence type="ECO:0000313" key="6">
    <source>
        <dbReference type="EMBL" id="KAJ7416592.1"/>
    </source>
</evidence>
<feature type="transmembrane region" description="Helical" evidence="2">
    <location>
        <begin position="576"/>
        <end position="596"/>
    </location>
</feature>
<protein>
    <recommendedName>
        <fullName evidence="8">S35F4 protein</fullName>
    </recommendedName>
</protein>
<dbReference type="SUPFAM" id="SSF103481">
    <property type="entry name" value="Multidrug resistance efflux transporter EmrE"/>
    <property type="match status" value="1"/>
</dbReference>
<evidence type="ECO:0000256" key="1">
    <source>
        <dbReference type="SAM" id="MobiDB-lite"/>
    </source>
</evidence>
<organism evidence="6 7">
    <name type="scientific">Willisornis vidua</name>
    <name type="common">Xingu scale-backed antbird</name>
    <dbReference type="NCBI Taxonomy" id="1566151"/>
    <lineage>
        <taxon>Eukaryota</taxon>
        <taxon>Metazoa</taxon>
        <taxon>Chordata</taxon>
        <taxon>Craniata</taxon>
        <taxon>Vertebrata</taxon>
        <taxon>Euteleostomi</taxon>
        <taxon>Archelosauria</taxon>
        <taxon>Archosauria</taxon>
        <taxon>Dinosauria</taxon>
        <taxon>Saurischia</taxon>
        <taxon>Theropoda</taxon>
        <taxon>Coelurosauria</taxon>
        <taxon>Aves</taxon>
        <taxon>Neognathae</taxon>
        <taxon>Neoaves</taxon>
        <taxon>Telluraves</taxon>
        <taxon>Australaves</taxon>
        <taxon>Passeriformes</taxon>
        <taxon>Thamnophilidae</taxon>
        <taxon>Willisornis</taxon>
    </lineage>
</organism>
<evidence type="ECO:0000256" key="2">
    <source>
        <dbReference type="SAM" id="Phobius"/>
    </source>
</evidence>
<evidence type="ECO:0000259" key="5">
    <source>
        <dbReference type="Pfam" id="PF00892"/>
    </source>
</evidence>
<feature type="signal peptide" evidence="3">
    <location>
        <begin position="1"/>
        <end position="28"/>
    </location>
</feature>
<name>A0ABQ9DDN0_9PASS</name>
<gene>
    <name evidence="6" type="ORF">WISP_70033</name>
</gene>
<keyword evidence="2" id="KW-1133">Transmembrane helix</keyword>
<dbReference type="Pfam" id="PF00078">
    <property type="entry name" value="RVT_1"/>
    <property type="match status" value="1"/>
</dbReference>
<feature type="domain" description="EamA" evidence="5">
    <location>
        <begin position="500"/>
        <end position="568"/>
    </location>
</feature>
<comment type="caution">
    <text evidence="6">The sequence shown here is derived from an EMBL/GenBank/DDBJ whole genome shotgun (WGS) entry which is preliminary data.</text>
</comment>
<dbReference type="InterPro" id="IPR000477">
    <property type="entry name" value="RT_dom"/>
</dbReference>
<feature type="transmembrane region" description="Helical" evidence="2">
    <location>
        <begin position="552"/>
        <end position="570"/>
    </location>
</feature>
<feature type="transmembrane region" description="Helical" evidence="2">
    <location>
        <begin position="622"/>
        <end position="644"/>
    </location>
</feature>
<keyword evidence="3" id="KW-0732">Signal</keyword>
<feature type="transmembrane region" description="Helical" evidence="2">
    <location>
        <begin position="526"/>
        <end position="545"/>
    </location>
</feature>
<dbReference type="Pfam" id="PF00892">
    <property type="entry name" value="EamA"/>
    <property type="match status" value="1"/>
</dbReference>
<evidence type="ECO:0000256" key="3">
    <source>
        <dbReference type="SAM" id="SignalP"/>
    </source>
</evidence>
<dbReference type="PANTHER" id="PTHR19346:SF3">
    <property type="entry name" value="SOLUTE CARRIER FAMILY 35 MEMBER F3"/>
    <property type="match status" value="1"/>
</dbReference>
<feature type="region of interest" description="Disordered" evidence="1">
    <location>
        <begin position="759"/>
        <end position="781"/>
    </location>
</feature>
<evidence type="ECO:0008006" key="8">
    <source>
        <dbReference type="Google" id="ProtNLM"/>
    </source>
</evidence>
<accession>A0ABQ9DDN0</accession>
<keyword evidence="7" id="KW-1185">Reference proteome</keyword>
<dbReference type="EMBL" id="WHWB01033826">
    <property type="protein sequence ID" value="KAJ7416592.1"/>
    <property type="molecule type" value="Genomic_DNA"/>
</dbReference>
<dbReference type="InterPro" id="IPR000620">
    <property type="entry name" value="EamA_dom"/>
</dbReference>
<feature type="domain" description="Reverse transcriptase" evidence="4">
    <location>
        <begin position="68"/>
        <end position="151"/>
    </location>
</feature>
<keyword evidence="2" id="KW-0472">Membrane</keyword>
<evidence type="ECO:0000259" key="4">
    <source>
        <dbReference type="Pfam" id="PF00078"/>
    </source>
</evidence>
<dbReference type="Proteomes" id="UP001145742">
    <property type="component" value="Unassembled WGS sequence"/>
</dbReference>
<proteinExistence type="predicted"/>
<dbReference type="InterPro" id="IPR037185">
    <property type="entry name" value="EmrE-like"/>
</dbReference>
<feature type="transmembrane region" description="Helical" evidence="2">
    <location>
        <begin position="714"/>
        <end position="731"/>
    </location>
</feature>
<feature type="transmembrane region" description="Helical" evidence="2">
    <location>
        <begin position="682"/>
        <end position="702"/>
    </location>
</feature>
<feature type="transmembrane region" description="Helical" evidence="2">
    <location>
        <begin position="656"/>
        <end position="675"/>
    </location>
</feature>
<keyword evidence="2" id="KW-0812">Transmembrane</keyword>
<dbReference type="PANTHER" id="PTHR19346">
    <property type="entry name" value="SUGAR PHOSPHATE TRANSPORTER DOMAIN-CONTAINING PROTEIN"/>
    <property type="match status" value="1"/>
</dbReference>
<reference evidence="6" key="1">
    <citation type="submission" date="2019-10" db="EMBL/GenBank/DDBJ databases">
        <authorList>
            <person name="Soares A.E.R."/>
            <person name="Aleixo A."/>
            <person name="Schneider P."/>
            <person name="Miyaki C.Y."/>
            <person name="Schneider M.P."/>
            <person name="Mello C."/>
            <person name="Vasconcelos A.T.R."/>
        </authorList>
    </citation>
    <scope>NUCLEOTIDE SEQUENCE</scope>
    <source>
        <tissue evidence="6">Muscle</tissue>
    </source>
</reference>
<dbReference type="InterPro" id="IPR026505">
    <property type="entry name" value="Solute_c_fam_35_mem_F3/F4"/>
</dbReference>